<dbReference type="PANTHER" id="PTHR15288">
    <property type="entry name" value="DENN DOMAIN-CONTAINING PROTEIN 2"/>
    <property type="match status" value="1"/>
</dbReference>
<dbReference type="FunFam" id="3.40.50.11500:FF:000004">
    <property type="entry name" value="DENN domain-containing protein 2C isoform X1"/>
    <property type="match status" value="1"/>
</dbReference>
<dbReference type="Gene3D" id="3.30.450.200">
    <property type="match status" value="1"/>
</dbReference>
<feature type="region of interest" description="Disordered" evidence="1">
    <location>
        <begin position="190"/>
        <end position="211"/>
    </location>
</feature>
<dbReference type="InterPro" id="IPR005112">
    <property type="entry name" value="dDENN_dom"/>
</dbReference>
<dbReference type="InterPro" id="IPR001194">
    <property type="entry name" value="cDENN_dom"/>
</dbReference>
<dbReference type="InterPro" id="IPR043153">
    <property type="entry name" value="DENN_C"/>
</dbReference>
<dbReference type="PANTHER" id="PTHR15288:SF0">
    <property type="entry name" value="UDENN DOMAIN-CONTAINING PROTEIN"/>
    <property type="match status" value="1"/>
</dbReference>
<proteinExistence type="predicted"/>
<dbReference type="EMBL" id="GEBQ01021587">
    <property type="protein sequence ID" value="JAT18390.1"/>
    <property type="molecule type" value="Transcribed_RNA"/>
</dbReference>
<dbReference type="InterPro" id="IPR037516">
    <property type="entry name" value="Tripartite_DENN"/>
</dbReference>
<reference evidence="3" key="1">
    <citation type="submission" date="2015-11" db="EMBL/GenBank/DDBJ databases">
        <title>De novo transcriptome assembly of four potential Pierce s Disease insect vectors from Arizona vineyards.</title>
        <authorList>
            <person name="Tassone E.E."/>
        </authorList>
    </citation>
    <scope>NUCLEOTIDE SEQUENCE</scope>
</reference>
<feature type="region of interest" description="Disordered" evidence="1">
    <location>
        <begin position="618"/>
        <end position="657"/>
    </location>
</feature>
<dbReference type="Pfam" id="PF02141">
    <property type="entry name" value="DENN"/>
    <property type="match status" value="1"/>
</dbReference>
<name>A0A1B6L405_9HEMI</name>
<organism evidence="3">
    <name type="scientific">Graphocephala atropunctata</name>
    <dbReference type="NCBI Taxonomy" id="36148"/>
    <lineage>
        <taxon>Eukaryota</taxon>
        <taxon>Metazoa</taxon>
        <taxon>Ecdysozoa</taxon>
        <taxon>Arthropoda</taxon>
        <taxon>Hexapoda</taxon>
        <taxon>Insecta</taxon>
        <taxon>Pterygota</taxon>
        <taxon>Neoptera</taxon>
        <taxon>Paraneoptera</taxon>
        <taxon>Hemiptera</taxon>
        <taxon>Auchenorrhyncha</taxon>
        <taxon>Membracoidea</taxon>
        <taxon>Cicadellidae</taxon>
        <taxon>Cicadellinae</taxon>
        <taxon>Cicadellini</taxon>
        <taxon>Graphocephala</taxon>
    </lineage>
</organism>
<evidence type="ECO:0000259" key="2">
    <source>
        <dbReference type="PROSITE" id="PS50211"/>
    </source>
</evidence>
<dbReference type="InterPro" id="IPR005113">
    <property type="entry name" value="uDENN_dom"/>
</dbReference>
<dbReference type="Gene3D" id="3.40.50.11500">
    <property type="match status" value="1"/>
</dbReference>
<feature type="compositionally biased region" description="Low complexity" evidence="1">
    <location>
        <begin position="199"/>
        <end position="211"/>
    </location>
</feature>
<gene>
    <name evidence="3" type="ORF">g.17171</name>
</gene>
<feature type="domain" description="UDENN" evidence="2">
    <location>
        <begin position="682"/>
        <end position="1068"/>
    </location>
</feature>
<dbReference type="AlphaFoldDB" id="A0A1B6L405"/>
<feature type="compositionally biased region" description="Basic and acidic residues" evidence="1">
    <location>
        <begin position="641"/>
        <end position="657"/>
    </location>
</feature>
<feature type="region of interest" description="Disordered" evidence="1">
    <location>
        <begin position="564"/>
        <end position="586"/>
    </location>
</feature>
<dbReference type="PROSITE" id="PS50211">
    <property type="entry name" value="DENN"/>
    <property type="match status" value="1"/>
</dbReference>
<dbReference type="Pfam" id="PF03456">
    <property type="entry name" value="uDENN"/>
    <property type="match status" value="1"/>
</dbReference>
<evidence type="ECO:0000313" key="3">
    <source>
        <dbReference type="EMBL" id="JAT18390.1"/>
    </source>
</evidence>
<dbReference type="Pfam" id="PF03455">
    <property type="entry name" value="dDENN"/>
    <property type="match status" value="1"/>
</dbReference>
<evidence type="ECO:0000256" key="1">
    <source>
        <dbReference type="SAM" id="MobiDB-lite"/>
    </source>
</evidence>
<dbReference type="InterPro" id="IPR051942">
    <property type="entry name" value="DENN_domain_containing_2"/>
</dbReference>
<accession>A0A1B6L405</accession>
<dbReference type="SMART" id="SM00800">
    <property type="entry name" value="uDENN"/>
    <property type="match status" value="1"/>
</dbReference>
<dbReference type="SMART" id="SM00801">
    <property type="entry name" value="dDENN"/>
    <property type="match status" value="1"/>
</dbReference>
<dbReference type="SMART" id="SM00799">
    <property type="entry name" value="DENN"/>
    <property type="match status" value="1"/>
</dbReference>
<sequence>MGSRVCDIKKKFEGLCEASKGKNITESTSPVKLNHVFHSGYPKKTVENSNSSSSVGTRGIIKRSHAFRSEKVNRTISGSDNTGFLYESKPQSTENKQCLLKKENTINSNKVPPQNHVKTKTLSIENKLNVNTKVIDTKQDTVQTLDQRRNNSLSSEYAIVSKRRDCNTKRGSVVIQRPDSLQITATSKINQHSTGNAGKTMSKNTSSNYNNNHNKLKQNINTKPLNLYPRQFETQLKSDVKGNIEDCDTLSSTLKKVLRSPLPSGPPPKKPPRTFAHITDCTENISTPLFSESQKIVGVSTDDINLESERVSGDKQLIKPIRSKTESQIMLKKLEIALLNHQQQGKILQPTTNKKLNLAINNSENESMTGNPSGSSHEMIAIRKCSLPDTPSSADKYSSSSGCFGVLSCSNSMDLMKSSHIYDIPFEPKSQFYIEDESKPLLNSFISKENSSPELKPFRIVNTKQNNAKEPVYAKPQIKPKSLKIKEKSEVLNVSQVVKNINSIEKSTNRTLDFSGNVSQKPTVPDLHYMSSPIVEKVPLFPNPPPEKRRVALESCISRTFPGRSASVDVDCPQQPHSGAGRSFSVDLSRAGDKDFHIDHEKIQMMVNEVYSKCLAMPQDSDSESVASTPDDGTARPLHTSPEEAKKERQQRTAERKTYLKRVCSRTKSFHRPSVGFPRLFEYLLLIGLDLNPARCKVPYIKDKYPEDAEVPRGIEQLCFPDASDWPPQACSDESGTSTYCIVITNASGIRKFGYCRRVQPEGAPICLPLAYCIVTPYKANHYFGQVLAELESRHGQPEQALSNFIQQLYECPFPMPGQCLTIVNSSTNEKMEILHRRPDLRQEECDIARLLNLVRFSVFLQLFVTLLLERKVILLSYSISKLSSCIEGLCAALYPFHWQHTLVPIVPCTMLDLCQAPTPYVIGLLKPRDADSQFPINYTNIDQVLVVDVDESRVVQCCGDESTVLPSKLCRGLREALHCAVPDKNTSLSPAHNLVASEALIALFVQLVGHYRDHIITSSSTGQREFQRDSFVRSVASSTVQSFLDWFSETTMFTAFIESRLDRSLDPWGLFEQRCVEHLAQQHAPLSIGYRANINKTVKSFGDRFKEWTNSNSS</sequence>
<protein>
    <recommendedName>
        <fullName evidence="2">UDENN domain-containing protein</fullName>
    </recommendedName>
</protein>